<dbReference type="RefSeq" id="WP_246359596.1">
    <property type="nucleotide sequence ID" value="NZ_JACIJJ010000006.1"/>
</dbReference>
<dbReference type="Pfam" id="PF01323">
    <property type="entry name" value="DSBA"/>
    <property type="match status" value="1"/>
</dbReference>
<dbReference type="InterPro" id="IPR001853">
    <property type="entry name" value="DSBA-like_thioredoxin_dom"/>
</dbReference>
<evidence type="ECO:0000256" key="1">
    <source>
        <dbReference type="ARBA" id="ARBA00022729"/>
    </source>
</evidence>
<reference evidence="6 7" key="1">
    <citation type="submission" date="2020-08" db="EMBL/GenBank/DDBJ databases">
        <title>Genomic Encyclopedia of Type Strains, Phase IV (KMG-IV): sequencing the most valuable type-strain genomes for metagenomic binning, comparative biology and taxonomic classification.</title>
        <authorList>
            <person name="Goeker M."/>
        </authorList>
    </citation>
    <scope>NUCLEOTIDE SEQUENCE [LARGE SCALE GENOMIC DNA]</scope>
    <source>
        <strain evidence="6 7">DSM 27244</strain>
    </source>
</reference>
<dbReference type="EMBL" id="JACIJJ010000006">
    <property type="protein sequence ID" value="MBB5699976.1"/>
    <property type="molecule type" value="Genomic_DNA"/>
</dbReference>
<sequence>MARMLGRPVVLGLAFLLAALAGATVYALVRPAPTGGVSADAVRTAILERPEMIPEAMQALRDRETGKTVAANRAGIVTPFGDAWKGSATPDVTVVAYMDYACGYCRQSLPMLEQLVASDPKIRVVFRELPVLSAESRVAAEWSLAAAEQGKFKRYHDTLFAVGQLSQAAVDAAIARAGLDRNRGAAFVKTPAAEQEISRNLQTAGQLGMTGTPSWVVGDRVLSGAVSLEAMQAAVKAARA</sequence>
<evidence type="ECO:0000256" key="3">
    <source>
        <dbReference type="ARBA" id="ARBA00023157"/>
    </source>
</evidence>
<dbReference type="GO" id="GO:0016853">
    <property type="term" value="F:isomerase activity"/>
    <property type="evidence" value="ECO:0007669"/>
    <property type="project" value="UniProtKB-KW"/>
</dbReference>
<dbReference type="InterPro" id="IPR036249">
    <property type="entry name" value="Thioredoxin-like_sf"/>
</dbReference>
<name>A0A7W9EKU3_9SPHN</name>
<dbReference type="Gene3D" id="3.40.30.10">
    <property type="entry name" value="Glutaredoxin"/>
    <property type="match status" value="1"/>
</dbReference>
<dbReference type="PANTHER" id="PTHR13887:SF14">
    <property type="entry name" value="DISULFIDE BOND FORMATION PROTEIN D"/>
    <property type="match status" value="1"/>
</dbReference>
<keyword evidence="1" id="KW-0732">Signal</keyword>
<dbReference type="AlphaFoldDB" id="A0A7W9EKU3"/>
<evidence type="ECO:0000313" key="6">
    <source>
        <dbReference type="EMBL" id="MBB5699976.1"/>
    </source>
</evidence>
<gene>
    <name evidence="6" type="ORF">FHR19_003353</name>
</gene>
<feature type="domain" description="Thioredoxin" evidence="5">
    <location>
        <begin position="47"/>
        <end position="240"/>
    </location>
</feature>
<accession>A0A7W9EKU3</accession>
<proteinExistence type="predicted"/>
<keyword evidence="3" id="KW-1015">Disulfide bond</keyword>
<keyword evidence="7" id="KW-1185">Reference proteome</keyword>
<dbReference type="SUPFAM" id="SSF52833">
    <property type="entry name" value="Thioredoxin-like"/>
    <property type="match status" value="1"/>
</dbReference>
<dbReference type="CDD" id="cd03023">
    <property type="entry name" value="DsbA_Com1_like"/>
    <property type="match status" value="1"/>
</dbReference>
<protein>
    <submittedName>
        <fullName evidence="6">Protein-disulfide isomerase</fullName>
    </submittedName>
</protein>
<dbReference type="Proteomes" id="UP000557739">
    <property type="component" value="Unassembled WGS sequence"/>
</dbReference>
<comment type="caution">
    <text evidence="6">The sequence shown here is derived from an EMBL/GenBank/DDBJ whole genome shotgun (WGS) entry which is preliminary data.</text>
</comment>
<dbReference type="PANTHER" id="PTHR13887">
    <property type="entry name" value="GLUTATHIONE S-TRANSFERASE KAPPA"/>
    <property type="match status" value="1"/>
</dbReference>
<evidence type="ECO:0000256" key="2">
    <source>
        <dbReference type="ARBA" id="ARBA00023002"/>
    </source>
</evidence>
<keyword evidence="2" id="KW-0560">Oxidoreductase</keyword>
<dbReference type="GO" id="GO:0016491">
    <property type="term" value="F:oxidoreductase activity"/>
    <property type="evidence" value="ECO:0007669"/>
    <property type="project" value="UniProtKB-KW"/>
</dbReference>
<dbReference type="InterPro" id="IPR013766">
    <property type="entry name" value="Thioredoxin_domain"/>
</dbReference>
<evidence type="ECO:0000256" key="4">
    <source>
        <dbReference type="ARBA" id="ARBA00023284"/>
    </source>
</evidence>
<keyword evidence="4" id="KW-0676">Redox-active center</keyword>
<keyword evidence="6" id="KW-0413">Isomerase</keyword>
<evidence type="ECO:0000259" key="5">
    <source>
        <dbReference type="PROSITE" id="PS51352"/>
    </source>
</evidence>
<evidence type="ECO:0000313" key="7">
    <source>
        <dbReference type="Proteomes" id="UP000557739"/>
    </source>
</evidence>
<dbReference type="PROSITE" id="PS51352">
    <property type="entry name" value="THIOREDOXIN_2"/>
    <property type="match status" value="1"/>
</dbReference>
<organism evidence="6 7">
    <name type="scientific">Sphingomonas yantingensis</name>
    <dbReference type="NCBI Taxonomy" id="1241761"/>
    <lineage>
        <taxon>Bacteria</taxon>
        <taxon>Pseudomonadati</taxon>
        <taxon>Pseudomonadota</taxon>
        <taxon>Alphaproteobacteria</taxon>
        <taxon>Sphingomonadales</taxon>
        <taxon>Sphingomonadaceae</taxon>
        <taxon>Sphingomonas</taxon>
    </lineage>
</organism>